<reference evidence="2" key="1">
    <citation type="submission" date="2023-08" db="EMBL/GenBank/DDBJ databases">
        <title>Black Yeasts Isolated from many extreme environments.</title>
        <authorList>
            <person name="Coleine C."/>
            <person name="Stajich J.E."/>
            <person name="Selbmann L."/>
        </authorList>
    </citation>
    <scope>NUCLEOTIDE SEQUENCE</scope>
    <source>
        <strain evidence="2">CCFEE 5810</strain>
    </source>
</reference>
<organism evidence="2 3">
    <name type="scientific">Elasticomyces elasticus</name>
    <dbReference type="NCBI Taxonomy" id="574655"/>
    <lineage>
        <taxon>Eukaryota</taxon>
        <taxon>Fungi</taxon>
        <taxon>Dikarya</taxon>
        <taxon>Ascomycota</taxon>
        <taxon>Pezizomycotina</taxon>
        <taxon>Dothideomycetes</taxon>
        <taxon>Dothideomycetidae</taxon>
        <taxon>Mycosphaerellales</taxon>
        <taxon>Teratosphaeriaceae</taxon>
        <taxon>Elasticomyces</taxon>
    </lineage>
</organism>
<sequence>MTAKAEHEALDELKSGIRLLESELEDGTLSRQRKKLKGMRETQTAMSSPDFDPNTDTMIDENFGGYMKRLREKFGPEDGAPAMEHIRAEAERIIGQGETRLVENEAYYAKQSEEQVKMLLKVKMVREVVDHAKEVLSGQPAAYQTNVPGDEALPQTWRS</sequence>
<evidence type="ECO:0000313" key="2">
    <source>
        <dbReference type="EMBL" id="KAK5693167.1"/>
    </source>
</evidence>
<gene>
    <name evidence="2" type="ORF">LTR97_010643</name>
</gene>
<feature type="region of interest" description="Disordered" evidence="1">
    <location>
        <begin position="140"/>
        <end position="159"/>
    </location>
</feature>
<dbReference type="EMBL" id="JAVRQU010000018">
    <property type="protein sequence ID" value="KAK5693167.1"/>
    <property type="molecule type" value="Genomic_DNA"/>
</dbReference>
<protein>
    <submittedName>
        <fullName evidence="2">Uncharacterized protein</fullName>
    </submittedName>
</protein>
<evidence type="ECO:0000313" key="3">
    <source>
        <dbReference type="Proteomes" id="UP001310594"/>
    </source>
</evidence>
<accession>A0AAN7ZRI0</accession>
<comment type="caution">
    <text evidence="2">The sequence shown here is derived from an EMBL/GenBank/DDBJ whole genome shotgun (WGS) entry which is preliminary data.</text>
</comment>
<feature type="region of interest" description="Disordered" evidence="1">
    <location>
        <begin position="30"/>
        <end position="59"/>
    </location>
</feature>
<proteinExistence type="predicted"/>
<dbReference type="Proteomes" id="UP001310594">
    <property type="component" value="Unassembled WGS sequence"/>
</dbReference>
<dbReference type="AlphaFoldDB" id="A0AAN7ZRI0"/>
<evidence type="ECO:0000256" key="1">
    <source>
        <dbReference type="SAM" id="MobiDB-lite"/>
    </source>
</evidence>
<name>A0AAN7ZRI0_9PEZI</name>